<keyword evidence="8 10" id="KW-0496">Mitochondrion</keyword>
<name>A0A5E4QNW6_9NEOP</name>
<evidence type="ECO:0000256" key="2">
    <source>
        <dbReference type="ARBA" id="ARBA00006842"/>
    </source>
</evidence>
<evidence type="ECO:0000256" key="10">
    <source>
        <dbReference type="PIRNR" id="PIRNR005514"/>
    </source>
</evidence>
<keyword evidence="3 10" id="KW-0813">Transport</keyword>
<keyword evidence="4" id="KW-0138">CF(0)</keyword>
<accession>A0A5E4QNW6</accession>
<dbReference type="PIRSF" id="PIRSF005514">
    <property type="entry name" value="ATPase_F0_D_mt"/>
    <property type="match status" value="1"/>
</dbReference>
<keyword evidence="6 10" id="KW-0999">Mitochondrion inner membrane</keyword>
<dbReference type="AlphaFoldDB" id="A0A5E4QNW6"/>
<evidence type="ECO:0000256" key="8">
    <source>
        <dbReference type="ARBA" id="ARBA00023128"/>
    </source>
</evidence>
<reference evidence="12 13" key="1">
    <citation type="submission" date="2017-07" db="EMBL/GenBank/DDBJ databases">
        <authorList>
            <person name="Talla V."/>
            <person name="Backstrom N."/>
        </authorList>
    </citation>
    <scope>NUCLEOTIDE SEQUENCE [LARGE SCALE GENOMIC DNA]</scope>
</reference>
<protein>
    <recommendedName>
        <fullName evidence="10">ATP synthase subunit d, mitochondrial</fullName>
    </recommendedName>
</protein>
<dbReference type="InterPro" id="IPR008689">
    <property type="entry name" value="ATP_synth_F0_dsu_mt"/>
</dbReference>
<gene>
    <name evidence="12" type="ORF">LSINAPIS_LOCUS9978</name>
</gene>
<evidence type="ECO:0000256" key="4">
    <source>
        <dbReference type="ARBA" id="ARBA00022547"/>
    </source>
</evidence>
<feature type="region of interest" description="Disordered" evidence="11">
    <location>
        <begin position="146"/>
        <end position="176"/>
    </location>
</feature>
<keyword evidence="9 10" id="KW-0472">Membrane</keyword>
<dbReference type="Pfam" id="PF05873">
    <property type="entry name" value="Mt_ATP-synt_D"/>
    <property type="match status" value="1"/>
</dbReference>
<dbReference type="GO" id="GO:0015986">
    <property type="term" value="P:proton motive force-driven ATP synthesis"/>
    <property type="evidence" value="ECO:0007669"/>
    <property type="project" value="UniProtKB-UniRule"/>
</dbReference>
<organism evidence="12 13">
    <name type="scientific">Leptidea sinapis</name>
    <dbReference type="NCBI Taxonomy" id="189913"/>
    <lineage>
        <taxon>Eukaryota</taxon>
        <taxon>Metazoa</taxon>
        <taxon>Ecdysozoa</taxon>
        <taxon>Arthropoda</taxon>
        <taxon>Hexapoda</taxon>
        <taxon>Insecta</taxon>
        <taxon>Pterygota</taxon>
        <taxon>Neoptera</taxon>
        <taxon>Endopterygota</taxon>
        <taxon>Lepidoptera</taxon>
        <taxon>Glossata</taxon>
        <taxon>Ditrysia</taxon>
        <taxon>Papilionoidea</taxon>
        <taxon>Pieridae</taxon>
        <taxon>Dismorphiinae</taxon>
        <taxon>Leptidea</taxon>
    </lineage>
</organism>
<comment type="subcellular location">
    <subcellularLocation>
        <location evidence="1 10">Mitochondrion inner membrane</location>
    </subcellularLocation>
</comment>
<evidence type="ECO:0000256" key="7">
    <source>
        <dbReference type="ARBA" id="ARBA00023065"/>
    </source>
</evidence>
<evidence type="ECO:0000256" key="9">
    <source>
        <dbReference type="ARBA" id="ARBA00023136"/>
    </source>
</evidence>
<dbReference type="PANTHER" id="PTHR12700">
    <property type="entry name" value="ATP SYNTHASE SUBUNIT D, MITOCHONDRIAL"/>
    <property type="match status" value="1"/>
</dbReference>
<proteinExistence type="inferred from homology"/>
<dbReference type="Gene3D" id="6.10.280.70">
    <property type="match status" value="1"/>
</dbReference>
<sequence length="176" mass="20113">MAKRIAQSSINWTAIAERVPANQKTNLAAFKLKSDTYLRRVLANPEEAPKINWAHYKSAVAVPGMVDNFQKQYEALKIPYPQDTVTSQIEAQWVEIKKEIDAFIRESNANIAKCEQEIAETKALLPFDQMTMEDFRDAYPEQALDPINRPTFWPHEPEDQLNYVDPESAGQPKPAH</sequence>
<evidence type="ECO:0000256" key="5">
    <source>
        <dbReference type="ARBA" id="ARBA00022781"/>
    </source>
</evidence>
<evidence type="ECO:0000256" key="6">
    <source>
        <dbReference type="ARBA" id="ARBA00022792"/>
    </source>
</evidence>
<dbReference type="EMBL" id="FZQP02003912">
    <property type="protein sequence ID" value="VVC99029.1"/>
    <property type="molecule type" value="Genomic_DNA"/>
</dbReference>
<dbReference type="InterPro" id="IPR036228">
    <property type="entry name" value="ATP_synth_F0_dsu_sf_mt"/>
</dbReference>
<evidence type="ECO:0000313" key="13">
    <source>
        <dbReference type="Proteomes" id="UP000324832"/>
    </source>
</evidence>
<evidence type="ECO:0000256" key="3">
    <source>
        <dbReference type="ARBA" id="ARBA00022448"/>
    </source>
</evidence>
<dbReference type="GO" id="GO:0015078">
    <property type="term" value="F:proton transmembrane transporter activity"/>
    <property type="evidence" value="ECO:0007669"/>
    <property type="project" value="InterPro"/>
</dbReference>
<dbReference type="GO" id="GO:0005743">
    <property type="term" value="C:mitochondrial inner membrane"/>
    <property type="evidence" value="ECO:0007669"/>
    <property type="project" value="UniProtKB-SubCell"/>
</dbReference>
<comment type="similarity">
    <text evidence="2 10">Belongs to the ATPase d subunit family.</text>
</comment>
<evidence type="ECO:0000313" key="12">
    <source>
        <dbReference type="EMBL" id="VVC99029.1"/>
    </source>
</evidence>
<evidence type="ECO:0000256" key="1">
    <source>
        <dbReference type="ARBA" id="ARBA00004273"/>
    </source>
</evidence>
<dbReference type="SUPFAM" id="SSF161065">
    <property type="entry name" value="ATP synthase D chain-like"/>
    <property type="match status" value="1"/>
</dbReference>
<keyword evidence="5 10" id="KW-0375">Hydrogen ion transport</keyword>
<keyword evidence="7 10" id="KW-0406">Ion transport</keyword>
<dbReference type="OrthoDB" id="35799at2759"/>
<comment type="function">
    <text evidence="10">Mitochondrial membrane ATP synthase (F(1)F(0) ATP synthase or Complex V) produces ATP from ADP in the presence of a proton gradient across the membrane which is generated by electron transport complexes of the respiratory chain. F-type ATPases consist of two structural domains, F(1) - containing the extramembraneous catalytic core, and F(0) - containing the membrane proton channel, linked together by a central stalk and a peripheral stalk. During catalysis, ATP synthesis in the catalytic domain of F(1) is coupled via a rotary mechanism of the central stalk subunits to proton translocation.</text>
</comment>
<dbReference type="GO" id="GO:0045259">
    <property type="term" value="C:proton-transporting ATP synthase complex"/>
    <property type="evidence" value="ECO:0007669"/>
    <property type="project" value="UniProtKB-KW"/>
</dbReference>
<evidence type="ECO:0000256" key="11">
    <source>
        <dbReference type="SAM" id="MobiDB-lite"/>
    </source>
</evidence>
<dbReference type="Proteomes" id="UP000324832">
    <property type="component" value="Unassembled WGS sequence"/>
</dbReference>
<keyword evidence="13" id="KW-1185">Reference proteome</keyword>